<feature type="chain" id="PRO_5036022027" evidence="1">
    <location>
        <begin position="18"/>
        <end position="127"/>
    </location>
</feature>
<accession>A0A1I7RZN7</accession>
<dbReference type="Proteomes" id="UP000095284">
    <property type="component" value="Unplaced"/>
</dbReference>
<organism evidence="3 5">
    <name type="scientific">Bursaphelenchus xylophilus</name>
    <name type="common">Pinewood nematode worm</name>
    <name type="synonym">Aphelenchoides xylophilus</name>
    <dbReference type="NCBI Taxonomy" id="6326"/>
    <lineage>
        <taxon>Eukaryota</taxon>
        <taxon>Metazoa</taxon>
        <taxon>Ecdysozoa</taxon>
        <taxon>Nematoda</taxon>
        <taxon>Chromadorea</taxon>
        <taxon>Rhabditida</taxon>
        <taxon>Tylenchina</taxon>
        <taxon>Tylenchomorpha</taxon>
        <taxon>Aphelenchoidea</taxon>
        <taxon>Aphelenchoididae</taxon>
        <taxon>Bursaphelenchus</taxon>
    </lineage>
</organism>
<evidence type="ECO:0000313" key="3">
    <source>
        <dbReference type="Proteomes" id="UP000095284"/>
    </source>
</evidence>
<sequence length="127" mass="14369">MVGRVFLFALLVFVAFGEEEWCGADSTGDFGLAVTRWYLKTGCGEHYRLINTCCRGHDLCYSKKRGRSTCDYNFFTCMRVVARDCPYTFEVIRSAVDLAGHANYPARFSPKRSSKILNKSVEDGNLL</sequence>
<evidence type="ECO:0000313" key="4">
    <source>
        <dbReference type="Proteomes" id="UP000659654"/>
    </source>
</evidence>
<dbReference type="GO" id="GO:0006644">
    <property type="term" value="P:phospholipid metabolic process"/>
    <property type="evidence" value="ECO:0007669"/>
    <property type="project" value="InterPro"/>
</dbReference>
<dbReference type="GO" id="GO:0050482">
    <property type="term" value="P:arachidonate secretion"/>
    <property type="evidence" value="ECO:0007669"/>
    <property type="project" value="InterPro"/>
</dbReference>
<protein>
    <submittedName>
        <fullName evidence="2">(pine wood nematode) hypothetical protein</fullName>
    </submittedName>
</protein>
<dbReference type="PANTHER" id="PTHR34228:SF8">
    <property type="entry name" value="PROTEIN CBG09474"/>
    <property type="match status" value="1"/>
</dbReference>
<reference evidence="5" key="1">
    <citation type="submission" date="2016-11" db="UniProtKB">
        <authorList>
            <consortium name="WormBaseParasite"/>
        </authorList>
    </citation>
    <scope>IDENTIFICATION</scope>
</reference>
<dbReference type="SMR" id="A0A1I7RZN7"/>
<keyword evidence="1" id="KW-0732">Signal</keyword>
<dbReference type="EMBL" id="CAJFCV020000003">
    <property type="protein sequence ID" value="CAG9111475.1"/>
    <property type="molecule type" value="Genomic_DNA"/>
</dbReference>
<dbReference type="InterPro" id="IPR036444">
    <property type="entry name" value="PLipase_A2_dom_sf"/>
</dbReference>
<keyword evidence="4" id="KW-1185">Reference proteome</keyword>
<dbReference type="Proteomes" id="UP000659654">
    <property type="component" value="Unassembled WGS sequence"/>
</dbReference>
<dbReference type="WBParaSite" id="BXY_0620900.1">
    <property type="protein sequence ID" value="BXY_0620900.1"/>
    <property type="gene ID" value="BXY_0620900"/>
</dbReference>
<dbReference type="PANTHER" id="PTHR34228">
    <property type="entry name" value="PROTEIN CBG09474-RELATED"/>
    <property type="match status" value="1"/>
</dbReference>
<dbReference type="InterPro" id="IPR053322">
    <property type="entry name" value="PLA2-like"/>
</dbReference>
<name>A0A1I7RZN7_BURXY</name>
<dbReference type="EMBL" id="CAJFDI010000003">
    <property type="protein sequence ID" value="CAD5222982.1"/>
    <property type="molecule type" value="Genomic_DNA"/>
</dbReference>
<gene>
    <name evidence="2" type="ORF">BXYJ_LOCUS7751</name>
</gene>
<dbReference type="SUPFAM" id="SSF48619">
    <property type="entry name" value="Phospholipase A2, PLA2"/>
    <property type="match status" value="1"/>
</dbReference>
<dbReference type="GO" id="GO:0004623">
    <property type="term" value="F:phospholipase A2 activity"/>
    <property type="evidence" value="ECO:0007669"/>
    <property type="project" value="InterPro"/>
</dbReference>
<dbReference type="AlphaFoldDB" id="A0A1I7RZN7"/>
<reference evidence="2" key="2">
    <citation type="submission" date="2020-09" db="EMBL/GenBank/DDBJ databases">
        <authorList>
            <person name="Kikuchi T."/>
        </authorList>
    </citation>
    <scope>NUCLEOTIDE SEQUENCE</scope>
    <source>
        <strain evidence="2">Ka4C1</strain>
    </source>
</reference>
<proteinExistence type="predicted"/>
<evidence type="ECO:0000313" key="5">
    <source>
        <dbReference type="WBParaSite" id="BXY_0620900.1"/>
    </source>
</evidence>
<feature type="signal peptide" evidence="1">
    <location>
        <begin position="1"/>
        <end position="17"/>
    </location>
</feature>
<dbReference type="Proteomes" id="UP000582659">
    <property type="component" value="Unassembled WGS sequence"/>
</dbReference>
<evidence type="ECO:0000256" key="1">
    <source>
        <dbReference type="SAM" id="SignalP"/>
    </source>
</evidence>
<evidence type="ECO:0000313" key="2">
    <source>
        <dbReference type="EMBL" id="CAD5222982.1"/>
    </source>
</evidence>